<dbReference type="InterPro" id="IPR015424">
    <property type="entry name" value="PyrdxlP-dep_Trfase"/>
</dbReference>
<dbReference type="Gene3D" id="3.90.1150.10">
    <property type="entry name" value="Aspartate Aminotransferase, domain 1"/>
    <property type="match status" value="1"/>
</dbReference>
<evidence type="ECO:0000256" key="1">
    <source>
        <dbReference type="ARBA" id="ARBA00005384"/>
    </source>
</evidence>
<dbReference type="Proteomes" id="UP000054911">
    <property type="component" value="Unassembled WGS sequence"/>
</dbReference>
<keyword evidence="3" id="KW-0805">Transcription regulation</keyword>
<dbReference type="GO" id="GO:0030170">
    <property type="term" value="F:pyridoxal phosphate binding"/>
    <property type="evidence" value="ECO:0007669"/>
    <property type="project" value="InterPro"/>
</dbReference>
<evidence type="ECO:0000313" key="7">
    <source>
        <dbReference type="EMBL" id="SAK78351.1"/>
    </source>
</evidence>
<evidence type="ECO:0000256" key="3">
    <source>
        <dbReference type="ARBA" id="ARBA00023015"/>
    </source>
</evidence>
<dbReference type="SUPFAM" id="SSF46785">
    <property type="entry name" value="Winged helix' DNA-binding domain"/>
    <property type="match status" value="1"/>
</dbReference>
<comment type="caution">
    <text evidence="7">The sequence shown here is derived from an EMBL/GenBank/DDBJ whole genome shotgun (WGS) entry which is preliminary data.</text>
</comment>
<evidence type="ECO:0000313" key="8">
    <source>
        <dbReference type="Proteomes" id="UP000054911"/>
    </source>
</evidence>
<dbReference type="PANTHER" id="PTHR46577:SF1">
    <property type="entry name" value="HTH-TYPE TRANSCRIPTIONAL REGULATORY PROTEIN GABR"/>
    <property type="match status" value="1"/>
</dbReference>
<comment type="similarity">
    <text evidence="1">In the C-terminal section; belongs to the class-I pyridoxal-phosphate-dependent aminotransferase family.</text>
</comment>
<dbReference type="Pfam" id="PF00155">
    <property type="entry name" value="Aminotran_1_2"/>
    <property type="match status" value="1"/>
</dbReference>
<gene>
    <name evidence="7" type="ORF">AWB80_04755</name>
</gene>
<dbReference type="Pfam" id="PF00392">
    <property type="entry name" value="GntR"/>
    <property type="match status" value="1"/>
</dbReference>
<proteinExistence type="inferred from homology"/>
<evidence type="ECO:0000259" key="6">
    <source>
        <dbReference type="PROSITE" id="PS50949"/>
    </source>
</evidence>
<dbReference type="InterPro" id="IPR004839">
    <property type="entry name" value="Aminotransferase_I/II_large"/>
</dbReference>
<dbReference type="PROSITE" id="PS50949">
    <property type="entry name" value="HTH_GNTR"/>
    <property type="match status" value="1"/>
</dbReference>
<dbReference type="CDD" id="cd07377">
    <property type="entry name" value="WHTH_GntR"/>
    <property type="match status" value="1"/>
</dbReference>
<dbReference type="SUPFAM" id="SSF53383">
    <property type="entry name" value="PLP-dependent transferases"/>
    <property type="match status" value="1"/>
</dbReference>
<dbReference type="AlphaFoldDB" id="A0A158C7V5"/>
<protein>
    <submittedName>
        <fullName evidence="7">GntR family transcriptional regulator</fullName>
    </submittedName>
</protein>
<dbReference type="InterPro" id="IPR036388">
    <property type="entry name" value="WH-like_DNA-bd_sf"/>
</dbReference>
<dbReference type="CDD" id="cd00609">
    <property type="entry name" value="AAT_like"/>
    <property type="match status" value="1"/>
</dbReference>
<dbReference type="PANTHER" id="PTHR46577">
    <property type="entry name" value="HTH-TYPE TRANSCRIPTIONAL REGULATORY PROTEIN GABR"/>
    <property type="match status" value="1"/>
</dbReference>
<dbReference type="EMBL" id="FCOE02000017">
    <property type="protein sequence ID" value="SAK78351.1"/>
    <property type="molecule type" value="Genomic_DNA"/>
</dbReference>
<dbReference type="InterPro" id="IPR051446">
    <property type="entry name" value="HTH_trans_reg/aminotransferase"/>
</dbReference>
<feature type="domain" description="HTH gntR-type" evidence="6">
    <location>
        <begin position="42"/>
        <end position="110"/>
    </location>
</feature>
<dbReference type="GO" id="GO:0003677">
    <property type="term" value="F:DNA binding"/>
    <property type="evidence" value="ECO:0007669"/>
    <property type="project" value="UniProtKB-KW"/>
</dbReference>
<keyword evidence="2" id="KW-0663">Pyridoxal phosphate</keyword>
<accession>A0A158C7V5</accession>
<evidence type="ECO:0000256" key="5">
    <source>
        <dbReference type="ARBA" id="ARBA00023163"/>
    </source>
</evidence>
<dbReference type="InterPro" id="IPR015421">
    <property type="entry name" value="PyrdxlP-dep_Trfase_major"/>
</dbReference>
<dbReference type="Gene3D" id="3.40.640.10">
    <property type="entry name" value="Type I PLP-dependent aspartate aminotransferase-like (Major domain)"/>
    <property type="match status" value="1"/>
</dbReference>
<dbReference type="InterPro" id="IPR015422">
    <property type="entry name" value="PyrdxlP-dep_Trfase_small"/>
</dbReference>
<dbReference type="InterPro" id="IPR036390">
    <property type="entry name" value="WH_DNA-bd_sf"/>
</dbReference>
<keyword evidence="4" id="KW-0238">DNA-binding</keyword>
<dbReference type="GO" id="GO:0003700">
    <property type="term" value="F:DNA-binding transcription factor activity"/>
    <property type="evidence" value="ECO:0007669"/>
    <property type="project" value="InterPro"/>
</dbReference>
<keyword evidence="5" id="KW-0804">Transcription</keyword>
<dbReference type="InterPro" id="IPR000524">
    <property type="entry name" value="Tscrpt_reg_HTH_GntR"/>
</dbReference>
<keyword evidence="8" id="KW-1185">Reference proteome</keyword>
<organism evidence="7 8">
    <name type="scientific">Caballeronia pedi</name>
    <dbReference type="NCBI Taxonomy" id="1777141"/>
    <lineage>
        <taxon>Bacteria</taxon>
        <taxon>Pseudomonadati</taxon>
        <taxon>Pseudomonadota</taxon>
        <taxon>Betaproteobacteria</taxon>
        <taxon>Burkholderiales</taxon>
        <taxon>Burkholderiaceae</taxon>
        <taxon>Caballeronia</taxon>
    </lineage>
</organism>
<dbReference type="STRING" id="1777141.AWB80_04755"/>
<dbReference type="Gene3D" id="1.10.10.10">
    <property type="entry name" value="Winged helix-like DNA-binding domain superfamily/Winged helix DNA-binding domain"/>
    <property type="match status" value="1"/>
</dbReference>
<evidence type="ECO:0000256" key="4">
    <source>
        <dbReference type="ARBA" id="ARBA00023125"/>
    </source>
</evidence>
<dbReference type="SMART" id="SM00345">
    <property type="entry name" value="HTH_GNTR"/>
    <property type="match status" value="1"/>
</dbReference>
<name>A0A158C7V5_9BURK</name>
<reference evidence="7" key="1">
    <citation type="submission" date="2016-01" db="EMBL/GenBank/DDBJ databases">
        <authorList>
            <person name="Peeters C."/>
        </authorList>
    </citation>
    <scope>NUCLEOTIDE SEQUENCE [LARGE SCALE GENOMIC DNA]</scope>
    <source>
        <strain evidence="7">LMG 29323</strain>
    </source>
</reference>
<sequence>MVRGTPKPCIDAINAIKCDSTGYRTMNQPAHHWIRKLEESRKPAYLTIPDLIEEDLASGRLRPRDRLPGLRDLADLLCLNYTTVARAYAEARKRGLLDARAGSGTFVRGKTQTLPLAGGSSVEMSMNMPPEPTALASRLRESAAALMRGADPYQLLRYQDFGGTAADRAAGRDWLRARVPDCDADTVLVCPGIHGALVALVSQLARPGEMICLDSLAYPGIKAIASQLGVRLQALPRDDDGPLPHAFEALCKSEKPGGFYCNPTLQNPGTLTLTRQRREALADVALRYNVPIIEDEPYGMLPPDAPPALATLAPELTYHVTGLSKTLGAGLRIGYLKAPTPRQTQRIAGALRATTVMPSPFTVLLATHWINDGTADDVLCAIRDEASARQAIAAVELGEFAFDADPHGFHLWLPVPPMCDWSASELALQLRNQGIGAVAGAAFSTDGNPPNALRLCLGGPQGREDCREAVKRVADMLADPHHLHMAMF</sequence>
<evidence type="ECO:0000256" key="2">
    <source>
        <dbReference type="ARBA" id="ARBA00022898"/>
    </source>
</evidence>